<feature type="domain" description="Multi-ubiquitin" evidence="2">
    <location>
        <begin position="25"/>
        <end position="98"/>
    </location>
</feature>
<keyword evidence="4" id="KW-1185">Reference proteome</keyword>
<dbReference type="Proteomes" id="UP001595685">
    <property type="component" value="Unassembled WGS sequence"/>
</dbReference>
<evidence type="ECO:0000313" key="3">
    <source>
        <dbReference type="EMBL" id="MFC3688872.1"/>
    </source>
</evidence>
<protein>
    <submittedName>
        <fullName evidence="3">Multiubiquitin domain-containing protein</fullName>
    </submittedName>
</protein>
<dbReference type="InterPro" id="IPR027802">
    <property type="entry name" value="Multi-ubiquitin_dom"/>
</dbReference>
<feature type="compositionally biased region" description="Basic and acidic residues" evidence="1">
    <location>
        <begin position="8"/>
        <end position="22"/>
    </location>
</feature>
<dbReference type="EMBL" id="JBHRWW010000006">
    <property type="protein sequence ID" value="MFC3688872.1"/>
    <property type="molecule type" value="Genomic_DNA"/>
</dbReference>
<sequence length="100" mass="10654">MSAQTHNESSKDDHGKGSDETGRPVTFIVNAREHTTSAKTMPFEQVVALAFPDTPSGPNVLFTVSYRRGQGNKPEGSLLAGDSVKVKDGMVFVVSATDKS</sequence>
<gene>
    <name evidence="3" type="ORF">ACFOLH_11015</name>
</gene>
<evidence type="ECO:0000313" key="4">
    <source>
        <dbReference type="Proteomes" id="UP001595685"/>
    </source>
</evidence>
<name>A0ABV7WIU6_9MICO</name>
<organism evidence="3 4">
    <name type="scientific">Aquipuribacter hungaricus</name>
    <dbReference type="NCBI Taxonomy" id="545624"/>
    <lineage>
        <taxon>Bacteria</taxon>
        <taxon>Bacillati</taxon>
        <taxon>Actinomycetota</taxon>
        <taxon>Actinomycetes</taxon>
        <taxon>Micrococcales</taxon>
        <taxon>Intrasporangiaceae</taxon>
        <taxon>Aquipuribacter</taxon>
    </lineage>
</organism>
<dbReference type="RefSeq" id="WP_340288086.1">
    <property type="nucleotide sequence ID" value="NZ_JBBEOI010000001.1"/>
</dbReference>
<comment type="caution">
    <text evidence="3">The sequence shown here is derived from an EMBL/GenBank/DDBJ whole genome shotgun (WGS) entry which is preliminary data.</text>
</comment>
<proteinExistence type="predicted"/>
<reference evidence="4" key="1">
    <citation type="journal article" date="2019" name="Int. J. Syst. Evol. Microbiol.">
        <title>The Global Catalogue of Microorganisms (GCM) 10K type strain sequencing project: providing services to taxonomists for standard genome sequencing and annotation.</title>
        <authorList>
            <consortium name="The Broad Institute Genomics Platform"/>
            <consortium name="The Broad Institute Genome Sequencing Center for Infectious Disease"/>
            <person name="Wu L."/>
            <person name="Ma J."/>
        </authorList>
    </citation>
    <scope>NUCLEOTIDE SEQUENCE [LARGE SCALE GENOMIC DNA]</scope>
    <source>
        <strain evidence="4">NCAIM B.02333</strain>
    </source>
</reference>
<dbReference type="Pfam" id="PF14452">
    <property type="entry name" value="Multi_ubiq"/>
    <property type="match status" value="1"/>
</dbReference>
<evidence type="ECO:0000256" key="1">
    <source>
        <dbReference type="SAM" id="MobiDB-lite"/>
    </source>
</evidence>
<feature type="region of interest" description="Disordered" evidence="1">
    <location>
        <begin position="1"/>
        <end position="25"/>
    </location>
</feature>
<accession>A0ABV7WIU6</accession>
<evidence type="ECO:0000259" key="2">
    <source>
        <dbReference type="Pfam" id="PF14452"/>
    </source>
</evidence>